<protein>
    <submittedName>
        <fullName evidence="2">Uncharacterized protein</fullName>
    </submittedName>
</protein>
<gene>
    <name evidence="2" type="ORF">ABB37_03532</name>
</gene>
<dbReference type="VEuPathDB" id="TriTrypDB:LpyrH10_05_3920"/>
<evidence type="ECO:0000256" key="1">
    <source>
        <dbReference type="SAM" id="MobiDB-lite"/>
    </source>
</evidence>
<comment type="caution">
    <text evidence="2">The sequence shown here is derived from an EMBL/GenBank/DDBJ whole genome shotgun (WGS) entry which is preliminary data.</text>
</comment>
<evidence type="ECO:0000313" key="3">
    <source>
        <dbReference type="Proteomes" id="UP000037923"/>
    </source>
</evidence>
<dbReference type="OrthoDB" id="272744at2759"/>
<feature type="compositionally biased region" description="Low complexity" evidence="1">
    <location>
        <begin position="282"/>
        <end position="294"/>
    </location>
</feature>
<name>A0A0N0DX30_LEPPY</name>
<reference evidence="2 3" key="1">
    <citation type="submission" date="2015-07" db="EMBL/GenBank/DDBJ databases">
        <title>High-quality genome of monoxenous trypanosomatid Leptomonas pyrrhocoris.</title>
        <authorList>
            <person name="Flegontov P."/>
            <person name="Butenko A."/>
            <person name="Firsov S."/>
            <person name="Vlcek C."/>
            <person name="Logacheva M.D."/>
            <person name="Field M."/>
            <person name="Filatov D."/>
            <person name="Flegontova O."/>
            <person name="Gerasimov E."/>
            <person name="Jackson A.P."/>
            <person name="Kelly S."/>
            <person name="Opperdoes F."/>
            <person name="O'Reilly A."/>
            <person name="Votypka J."/>
            <person name="Yurchenko V."/>
            <person name="Lukes J."/>
        </authorList>
    </citation>
    <scope>NUCLEOTIDE SEQUENCE [LARGE SCALE GENOMIC DNA]</scope>
    <source>
        <strain evidence="2">H10</strain>
    </source>
</reference>
<accession>A0A0N0DX30</accession>
<feature type="region of interest" description="Disordered" evidence="1">
    <location>
        <begin position="273"/>
        <end position="294"/>
    </location>
</feature>
<dbReference type="Proteomes" id="UP000037923">
    <property type="component" value="Unassembled WGS sequence"/>
</dbReference>
<evidence type="ECO:0000313" key="2">
    <source>
        <dbReference type="EMBL" id="KPA82471.1"/>
    </source>
</evidence>
<sequence>MHFSRQHYVKSSLVLCCNAGSKPLTDALLRCWREMRAAAPASATASTASLLDETLTHLQVTAPVTTTELTSSSSAVPTLFSSPEDAQIVWNVVQRQRVSWRAALQLLPWQLQEMSAAQRSFVSRRVASSPWHVAHIVLAAGDVVDDARLVQTYGALKRATYMVEFARLISAALRERPSLPEGLLPVPYGVMLHGYELGRRSPQDAAMALKLSQHLTLLGRSALSRSAEERLVLGHACLEGQAGNWAAALEVVARSRAVRLSIRKGFERFVQATPREVPTPSPESGLSSISSSRDNASSFPSSAFGSSAEEAGTQRDSTWLSACQAFLAQPPDRQTYAEAHSLLATLPKERTERPDFVVLAVEVLRHAARRMYAGSLTRRLVSSTKKAEWGFALSLASAARYYDMAVPLLPFLPQGTELPLDLKDFLSTTQRIEGNVDDSDSAGSSLPPLTRAAAEKLSYPQALAYALKGDAVTRQTLLSCCPQSQSLSPLRSLLLAARRAADDAAATNAAASGVVSSDEAEEESMSDVDCCTFQSSSLSQLVCAAASEKRQRYFYKVIPASARAHHFGRSSLSNAPVGSSTEVADRDGEDWLLAAHPHTSDSGVASVCHERLQRWRERVATTPADCAALLADLSAFLRATHTIEGAPILGGEHAKPRLTEDVFWRWVAAFAAWGTVQLTATERFYWPLAVLRSACLLRVTLDASLVSAAVRSIPSMFVDDAALALPCVLASHTLLGNWKAGLQVCARLERKEKAGAVRLEAPAGPRRPHTVKYKPPPPSLREAMAQVGYAAPAKDALRHWTELDASLAASSAANSFSFPLMLIELKQFHDTRQLCEKLHATVAVAARPTRMNAKLEHLSRRRMLLGAAFSLLDDEAALENVVRAGGDRQVRADDLDVHGLQRLLGVLPAATVSRVLTAEAATGRCAQEHWLLSCMSHPSISAGEARPLARLRPASSMLSAVSCFRAAVEKRQPVLSIKALRRIAEGAVDSPVPHALLRCIARLLRVFLSNDDLLQACVRSGAQHPRAERSSETYADDVAKDALRQAQMLFNRLQEVEQLSGALKHARRVVRHAIEVHPVERASGTSFPAASTTTPCATWVLLSSLHVAMSRVLHLPIPASFTSHLFLLAAAAGDAADWRAALLLFNVLQRPTDAERAALVRVLRQCGATATSLLLPHRRFMRHLPEQLMVWADEASGPSKWERSITLLMRVQGNEMDAQVGDGASPSATTREEREQATPADAFLSPDVLAAITKWNADECFRAAQLLRRQGFLRLPAKRERSLEGAQVTETDPHARRQVEAILKLLRKGTAKDAAAPTPSSPKVPSPPSDVVRRK</sequence>
<proteinExistence type="predicted"/>
<dbReference type="RefSeq" id="XP_015660910.1">
    <property type="nucleotide sequence ID" value="XM_015800903.1"/>
</dbReference>
<feature type="region of interest" description="Disordered" evidence="1">
    <location>
        <begin position="1216"/>
        <end position="1240"/>
    </location>
</feature>
<organism evidence="2 3">
    <name type="scientific">Leptomonas pyrrhocoris</name>
    <name type="common">Firebug parasite</name>
    <dbReference type="NCBI Taxonomy" id="157538"/>
    <lineage>
        <taxon>Eukaryota</taxon>
        <taxon>Discoba</taxon>
        <taxon>Euglenozoa</taxon>
        <taxon>Kinetoplastea</taxon>
        <taxon>Metakinetoplastina</taxon>
        <taxon>Trypanosomatida</taxon>
        <taxon>Trypanosomatidae</taxon>
        <taxon>Leishmaniinae</taxon>
        <taxon>Leptomonas</taxon>
    </lineage>
</organism>
<feature type="compositionally biased region" description="Pro residues" evidence="1">
    <location>
        <begin position="1319"/>
        <end position="1328"/>
    </location>
</feature>
<dbReference type="GeneID" id="26903823"/>
<dbReference type="EMBL" id="LGTL01000005">
    <property type="protein sequence ID" value="KPA82471.1"/>
    <property type="molecule type" value="Genomic_DNA"/>
</dbReference>
<dbReference type="OMA" id="RCAHEHW"/>
<feature type="region of interest" description="Disordered" evidence="1">
    <location>
        <begin position="1306"/>
        <end position="1335"/>
    </location>
</feature>
<keyword evidence="3" id="KW-1185">Reference proteome</keyword>